<sequence length="716" mass="77756">MPRATLPPTPGSSTDMKGQDGSKLATLQISFELPPPAMISADGSPNSMRAPGPSPYPTQPSETVKSRRRSSTLQGPAKDKGQFALPPPPTRSRKIIQMKPREESPQEARPSTKAAASAPKNNNTSAAAPPAVAGTKRKQPSTTSAAGRKIARKTAHSLIERRRRSKMNEEFAVLKNMIPACTGEMHKLAILQASIEYVRYLEDCVAKLKAQCVEDSGSRATDTSLPSPTRLEPYNPDRNYTHMTDVNSPDVEMTSSDIASPTFTHSAGRSNQPSVSPALLAEDMRDRHNSHSSISTEYRHHNRYSVSANTSPNFGPQAHGYAPSIHSASGSTLPSPALIPQRDLDQEATTALLMLNQADRRHSSTNTSGSVSAGRGMSVRDLLKIVLLHPSTVIHPGLWHVQRQSLNPRLCTFPSFPIGRSRESLQQTLHPTTYSTPRTLPPLPRGPDLEPYNNKRRSTFRPPRLLPVNLSSQSSRAHTLSPSCLPPPLFSSRNSPPTARAVSTTKLQHKRVFSSSKPQPLRLVQETLKDKRKKQPPVFYAQHSHSIVQSLTYITIQQKASPCPVVDDYNIYFNKMASSNPVMPKVGPPPNPVTLPPLPNSNIAGASSNSSGPRPTAPSFGVAAPPSKEELIADLRRQLSDTASDASSVDSRGRRRRRNNNNKALAQKGAVGGLAGPQVLPRLAETKPVRLQLGLNLDVEVELKARLQGDVSLTLL</sequence>
<dbReference type="InterPro" id="IPR011598">
    <property type="entry name" value="bHLH_dom"/>
</dbReference>
<feature type="region of interest" description="Disordered" evidence="1">
    <location>
        <begin position="431"/>
        <end position="507"/>
    </location>
</feature>
<feature type="compositionally biased region" description="Polar residues" evidence="1">
    <location>
        <begin position="469"/>
        <end position="478"/>
    </location>
</feature>
<dbReference type="PANTHER" id="PTHR46266">
    <property type="entry name" value="TRANSCRIPTION FACTOR TT8"/>
    <property type="match status" value="1"/>
</dbReference>
<evidence type="ECO:0000256" key="1">
    <source>
        <dbReference type="SAM" id="MobiDB-lite"/>
    </source>
</evidence>
<evidence type="ECO:0000259" key="2">
    <source>
        <dbReference type="PROSITE" id="PS50888"/>
    </source>
</evidence>
<dbReference type="SUPFAM" id="SSF47459">
    <property type="entry name" value="HLH, helix-loop-helix DNA-binding domain"/>
    <property type="match status" value="1"/>
</dbReference>
<feature type="region of interest" description="Disordered" evidence="1">
    <location>
        <begin position="306"/>
        <end position="338"/>
    </location>
</feature>
<gene>
    <name evidence="3" type="ORF">QBC37DRAFT_274361</name>
</gene>
<dbReference type="PROSITE" id="PS50888">
    <property type="entry name" value="BHLH"/>
    <property type="match status" value="1"/>
</dbReference>
<proteinExistence type="predicted"/>
<feature type="region of interest" description="Disordered" evidence="1">
    <location>
        <begin position="212"/>
        <end position="274"/>
    </location>
</feature>
<evidence type="ECO:0000313" key="4">
    <source>
        <dbReference type="Proteomes" id="UP001301769"/>
    </source>
</evidence>
<dbReference type="Pfam" id="PF00010">
    <property type="entry name" value="HLH"/>
    <property type="match status" value="1"/>
</dbReference>
<dbReference type="Proteomes" id="UP001301769">
    <property type="component" value="Unassembled WGS sequence"/>
</dbReference>
<reference evidence="3" key="1">
    <citation type="journal article" date="2023" name="Mol. Phylogenet. Evol.">
        <title>Genome-scale phylogeny and comparative genomics of the fungal order Sordariales.</title>
        <authorList>
            <person name="Hensen N."/>
            <person name="Bonometti L."/>
            <person name="Westerberg I."/>
            <person name="Brannstrom I.O."/>
            <person name="Guillou S."/>
            <person name="Cros-Aarteil S."/>
            <person name="Calhoun S."/>
            <person name="Haridas S."/>
            <person name="Kuo A."/>
            <person name="Mondo S."/>
            <person name="Pangilinan J."/>
            <person name="Riley R."/>
            <person name="LaButti K."/>
            <person name="Andreopoulos B."/>
            <person name="Lipzen A."/>
            <person name="Chen C."/>
            <person name="Yan M."/>
            <person name="Daum C."/>
            <person name="Ng V."/>
            <person name="Clum A."/>
            <person name="Steindorff A."/>
            <person name="Ohm R.A."/>
            <person name="Martin F."/>
            <person name="Silar P."/>
            <person name="Natvig D.O."/>
            <person name="Lalanne C."/>
            <person name="Gautier V."/>
            <person name="Ament-Velasquez S.L."/>
            <person name="Kruys A."/>
            <person name="Hutchinson M.I."/>
            <person name="Powell A.J."/>
            <person name="Barry K."/>
            <person name="Miller A.N."/>
            <person name="Grigoriev I.V."/>
            <person name="Debuchy R."/>
            <person name="Gladieux P."/>
            <person name="Hiltunen Thoren M."/>
            <person name="Johannesson H."/>
        </authorList>
    </citation>
    <scope>NUCLEOTIDE SEQUENCE</scope>
    <source>
        <strain evidence="3">PSN293</strain>
    </source>
</reference>
<feature type="compositionally biased region" description="Polar residues" evidence="1">
    <location>
        <begin position="218"/>
        <end position="227"/>
    </location>
</feature>
<feature type="compositionally biased region" description="Polar residues" evidence="1">
    <location>
        <begin position="493"/>
        <end position="506"/>
    </location>
</feature>
<feature type="region of interest" description="Disordered" evidence="1">
    <location>
        <begin position="1"/>
        <end position="152"/>
    </location>
</feature>
<feature type="region of interest" description="Disordered" evidence="1">
    <location>
        <begin position="355"/>
        <end position="374"/>
    </location>
</feature>
<feature type="compositionally biased region" description="Pro residues" evidence="1">
    <location>
        <begin position="1"/>
        <end position="10"/>
    </location>
</feature>
<feature type="compositionally biased region" description="Low complexity" evidence="1">
    <location>
        <begin position="600"/>
        <end position="612"/>
    </location>
</feature>
<dbReference type="GO" id="GO:0046983">
    <property type="term" value="F:protein dimerization activity"/>
    <property type="evidence" value="ECO:0007669"/>
    <property type="project" value="InterPro"/>
</dbReference>
<feature type="domain" description="BHLH" evidence="2">
    <location>
        <begin position="151"/>
        <end position="201"/>
    </location>
</feature>
<dbReference type="PANTHER" id="PTHR46266:SF4">
    <property type="entry name" value="TRANSCRIPTION FACTOR TT8"/>
    <property type="match status" value="1"/>
</dbReference>
<feature type="compositionally biased region" description="Polar residues" evidence="1">
    <location>
        <begin position="241"/>
        <end position="274"/>
    </location>
</feature>
<feature type="region of interest" description="Disordered" evidence="1">
    <location>
        <begin position="583"/>
        <end position="624"/>
    </location>
</feature>
<dbReference type="Gene3D" id="4.10.280.10">
    <property type="entry name" value="Helix-loop-helix DNA-binding domain"/>
    <property type="match status" value="1"/>
</dbReference>
<dbReference type="SMART" id="SM00353">
    <property type="entry name" value="HLH"/>
    <property type="match status" value="1"/>
</dbReference>
<accession>A0AAN6YHH4</accession>
<dbReference type="InterPro" id="IPR036638">
    <property type="entry name" value="HLH_DNA-bd_sf"/>
</dbReference>
<comment type="caution">
    <text evidence="3">The sequence shown here is derived from an EMBL/GenBank/DDBJ whole genome shotgun (WGS) entry which is preliminary data.</text>
</comment>
<evidence type="ECO:0000313" key="3">
    <source>
        <dbReference type="EMBL" id="KAK4218685.1"/>
    </source>
</evidence>
<dbReference type="EMBL" id="MU858051">
    <property type="protein sequence ID" value="KAK4218685.1"/>
    <property type="molecule type" value="Genomic_DNA"/>
</dbReference>
<feature type="compositionally biased region" description="Pro residues" evidence="1">
    <location>
        <begin position="586"/>
        <end position="599"/>
    </location>
</feature>
<name>A0AAN6YHH4_9PEZI</name>
<dbReference type="CDD" id="cd00083">
    <property type="entry name" value="bHLH_SF"/>
    <property type="match status" value="1"/>
</dbReference>
<feature type="region of interest" description="Disordered" evidence="1">
    <location>
        <begin position="638"/>
        <end position="670"/>
    </location>
</feature>
<feature type="compositionally biased region" description="Low complexity" evidence="1">
    <location>
        <begin position="640"/>
        <end position="650"/>
    </location>
</feature>
<organism evidence="3 4">
    <name type="scientific">Rhypophila decipiens</name>
    <dbReference type="NCBI Taxonomy" id="261697"/>
    <lineage>
        <taxon>Eukaryota</taxon>
        <taxon>Fungi</taxon>
        <taxon>Dikarya</taxon>
        <taxon>Ascomycota</taxon>
        <taxon>Pezizomycotina</taxon>
        <taxon>Sordariomycetes</taxon>
        <taxon>Sordariomycetidae</taxon>
        <taxon>Sordariales</taxon>
        <taxon>Naviculisporaceae</taxon>
        <taxon>Rhypophila</taxon>
    </lineage>
</organism>
<reference evidence="3" key="2">
    <citation type="submission" date="2023-05" db="EMBL/GenBank/DDBJ databases">
        <authorList>
            <consortium name="Lawrence Berkeley National Laboratory"/>
            <person name="Steindorff A."/>
            <person name="Hensen N."/>
            <person name="Bonometti L."/>
            <person name="Westerberg I."/>
            <person name="Brannstrom I.O."/>
            <person name="Guillou S."/>
            <person name="Cros-Aarteil S."/>
            <person name="Calhoun S."/>
            <person name="Haridas S."/>
            <person name="Kuo A."/>
            <person name="Mondo S."/>
            <person name="Pangilinan J."/>
            <person name="Riley R."/>
            <person name="Labutti K."/>
            <person name="Andreopoulos B."/>
            <person name="Lipzen A."/>
            <person name="Chen C."/>
            <person name="Yanf M."/>
            <person name="Daum C."/>
            <person name="Ng V."/>
            <person name="Clum A."/>
            <person name="Ohm R."/>
            <person name="Martin F."/>
            <person name="Silar P."/>
            <person name="Natvig D."/>
            <person name="Lalanne C."/>
            <person name="Gautier V."/>
            <person name="Ament-Velasquez S.L."/>
            <person name="Kruys A."/>
            <person name="Hutchinson M.I."/>
            <person name="Powell A.J."/>
            <person name="Barry K."/>
            <person name="Miller A.N."/>
            <person name="Grigoriev I.V."/>
            <person name="Debuchy R."/>
            <person name="Gladieux P."/>
            <person name="Thoren M.H."/>
            <person name="Johannesson H."/>
        </authorList>
    </citation>
    <scope>NUCLEOTIDE SEQUENCE</scope>
    <source>
        <strain evidence="3">PSN293</strain>
    </source>
</reference>
<keyword evidence="4" id="KW-1185">Reference proteome</keyword>
<protein>
    <recommendedName>
        <fullName evidence="2">BHLH domain-containing protein</fullName>
    </recommendedName>
</protein>
<dbReference type="AlphaFoldDB" id="A0AAN6YHH4"/>